<feature type="region of interest" description="Disordered" evidence="1">
    <location>
        <begin position="116"/>
        <end position="137"/>
    </location>
</feature>
<evidence type="ECO:0000256" key="1">
    <source>
        <dbReference type="SAM" id="MobiDB-lite"/>
    </source>
</evidence>
<protein>
    <submittedName>
        <fullName evidence="2">Uncharacterized protein</fullName>
    </submittedName>
</protein>
<accession>A0ABU9B8L4</accession>
<dbReference type="RefSeq" id="WP_341374007.1">
    <property type="nucleotide sequence ID" value="NZ_JBBUTF010000007.1"/>
</dbReference>
<organism evidence="2 3">
    <name type="scientific">Pseudaquabacterium rugosum</name>
    <dbReference type="NCBI Taxonomy" id="2984194"/>
    <lineage>
        <taxon>Bacteria</taxon>
        <taxon>Pseudomonadati</taxon>
        <taxon>Pseudomonadota</taxon>
        <taxon>Betaproteobacteria</taxon>
        <taxon>Burkholderiales</taxon>
        <taxon>Sphaerotilaceae</taxon>
        <taxon>Pseudaquabacterium</taxon>
    </lineage>
</organism>
<evidence type="ECO:0000313" key="2">
    <source>
        <dbReference type="EMBL" id="MEK8026227.1"/>
    </source>
</evidence>
<dbReference type="Proteomes" id="UP001368500">
    <property type="component" value="Unassembled WGS sequence"/>
</dbReference>
<comment type="caution">
    <text evidence="2">The sequence shown here is derived from an EMBL/GenBank/DDBJ whole genome shotgun (WGS) entry which is preliminary data.</text>
</comment>
<sequence length="137" mass="14738">MAEAGGRPPAPRALDLWHRLGMRIRLGWEPGNAALVRVWLAQGEALPALGLLTAWSVHERSLRLLLASAEDPLLPIGWRLICLDAGGRVLGRLGPLVHDDDTALRLRQHARRLASFSCGPPRSAAGDTPSHPPSSST</sequence>
<proteinExistence type="predicted"/>
<gene>
    <name evidence="2" type="ORF">AACH11_09680</name>
</gene>
<evidence type="ECO:0000313" key="3">
    <source>
        <dbReference type="Proteomes" id="UP001368500"/>
    </source>
</evidence>
<reference evidence="2 3" key="1">
    <citation type="submission" date="2024-04" db="EMBL/GenBank/DDBJ databases">
        <title>Novel species of the genus Ideonella isolated from streams.</title>
        <authorList>
            <person name="Lu H."/>
        </authorList>
    </citation>
    <scope>NUCLEOTIDE SEQUENCE [LARGE SCALE GENOMIC DNA]</scope>
    <source>
        <strain evidence="2 3">BYS139W</strain>
    </source>
</reference>
<keyword evidence="3" id="KW-1185">Reference proteome</keyword>
<name>A0ABU9B8L4_9BURK</name>
<dbReference type="EMBL" id="JBBUTF010000007">
    <property type="protein sequence ID" value="MEK8026227.1"/>
    <property type="molecule type" value="Genomic_DNA"/>
</dbReference>